<keyword evidence="3" id="KW-1185">Reference proteome</keyword>
<dbReference type="AlphaFoldDB" id="K2LR46"/>
<gene>
    <name evidence="2" type="ORF">NA2_02982</name>
</gene>
<evidence type="ECO:0000313" key="3">
    <source>
        <dbReference type="Proteomes" id="UP000006786"/>
    </source>
</evidence>
<name>K2LR46_9HYPH</name>
<evidence type="ECO:0000256" key="1">
    <source>
        <dbReference type="SAM" id="MobiDB-lite"/>
    </source>
</evidence>
<sequence>GGAATASGIQGAASASGSQGAATASGSRGAATASGHRGAATASGDWGAATATGYEGKVRGKEGCALFLVERSDTGEIVNVWAGIAGRGAIKPETFYRLVDGEPVEVN</sequence>
<dbReference type="Proteomes" id="UP000006786">
    <property type="component" value="Unassembled WGS sequence"/>
</dbReference>
<feature type="non-terminal residue" evidence="2">
    <location>
        <position position="1"/>
    </location>
</feature>
<comment type="caution">
    <text evidence="2">The sequence shown here is derived from an EMBL/GenBank/DDBJ whole genome shotgun (WGS) entry which is preliminary data.</text>
</comment>
<dbReference type="EMBL" id="AMRM01000003">
    <property type="protein sequence ID" value="EKF20184.1"/>
    <property type="molecule type" value="Genomic_DNA"/>
</dbReference>
<organism evidence="2 3">
    <name type="scientific">Nitratireductor pacificus pht-3B</name>
    <dbReference type="NCBI Taxonomy" id="391937"/>
    <lineage>
        <taxon>Bacteria</taxon>
        <taxon>Pseudomonadati</taxon>
        <taxon>Pseudomonadota</taxon>
        <taxon>Alphaproteobacteria</taxon>
        <taxon>Hyphomicrobiales</taxon>
        <taxon>Phyllobacteriaceae</taxon>
        <taxon>Nitratireductor</taxon>
    </lineage>
</organism>
<feature type="compositionally biased region" description="Low complexity" evidence="1">
    <location>
        <begin position="1"/>
        <end position="44"/>
    </location>
</feature>
<evidence type="ECO:0000313" key="2">
    <source>
        <dbReference type="EMBL" id="EKF20184.1"/>
    </source>
</evidence>
<feature type="region of interest" description="Disordered" evidence="1">
    <location>
        <begin position="1"/>
        <end position="47"/>
    </location>
</feature>
<protein>
    <submittedName>
        <fullName evidence="2">Uncharacterized protein</fullName>
    </submittedName>
</protein>
<dbReference type="eggNOG" id="COG5164">
    <property type="taxonomic scope" value="Bacteria"/>
</dbReference>
<reference evidence="2 3" key="1">
    <citation type="journal article" date="2012" name="J. Bacteriol.">
        <title>Genome Sequence of Nitratireductor pacificus Type Strain pht-3B.</title>
        <authorList>
            <person name="Lai Q."/>
            <person name="Li G."/>
            <person name="Shao Z."/>
        </authorList>
    </citation>
    <scope>NUCLEOTIDE SEQUENCE [LARGE SCALE GENOMIC DNA]</scope>
    <source>
        <strain evidence="3">pht-3B</strain>
    </source>
</reference>
<proteinExistence type="predicted"/>
<accession>K2LR46</accession>